<dbReference type="KEGG" id="pez:HWQ56_09745"/>
<sequence length="79" mass="8680">MITDHLTPLRCAIHDRKMTPPSSPWIEAARYCVAGLFDIGFHRDSELLLVVSSSGRGVFDCLTGAKIARDYADDVLTDA</sequence>
<evidence type="ECO:0000313" key="2">
    <source>
        <dbReference type="Proteomes" id="UP000509568"/>
    </source>
</evidence>
<dbReference type="EMBL" id="CP056030">
    <property type="protein sequence ID" value="QKZ04049.1"/>
    <property type="molecule type" value="Genomic_DNA"/>
</dbReference>
<organism evidence="1 2">
    <name type="scientific">Pseudomonas eucalypticola</name>
    <dbReference type="NCBI Taxonomy" id="2599595"/>
    <lineage>
        <taxon>Bacteria</taxon>
        <taxon>Pseudomonadati</taxon>
        <taxon>Pseudomonadota</taxon>
        <taxon>Gammaproteobacteria</taxon>
        <taxon>Pseudomonadales</taxon>
        <taxon>Pseudomonadaceae</taxon>
        <taxon>Pseudomonas</taxon>
    </lineage>
</organism>
<reference evidence="1 2" key="1">
    <citation type="submission" date="2020-06" db="EMBL/GenBank/DDBJ databases">
        <title>Pseudomonas eucalypticola sp. nov., an endophyte of Eucalyptus dunnii leaves with biocontrol ability of eucalyptus leaf blight.</title>
        <authorList>
            <person name="Liu Y."/>
            <person name="Song Z."/>
            <person name="Zeng H."/>
            <person name="Lu M."/>
            <person name="Wang X."/>
            <person name="Lian X."/>
            <person name="Zhang Q."/>
        </authorList>
    </citation>
    <scope>NUCLEOTIDE SEQUENCE [LARGE SCALE GENOMIC DNA]</scope>
    <source>
        <strain evidence="1 2">NP-1</strain>
    </source>
</reference>
<dbReference type="Proteomes" id="UP000509568">
    <property type="component" value="Chromosome"/>
</dbReference>
<accession>A0A7D5H4V5</accession>
<protein>
    <submittedName>
        <fullName evidence="1">Uncharacterized protein</fullName>
    </submittedName>
</protein>
<keyword evidence="2" id="KW-1185">Reference proteome</keyword>
<dbReference type="AlphaFoldDB" id="A0A7D5H4V5"/>
<gene>
    <name evidence="1" type="ORF">HWQ56_09745</name>
</gene>
<name>A0A7D5H4V5_9PSED</name>
<proteinExistence type="predicted"/>
<evidence type="ECO:0000313" key="1">
    <source>
        <dbReference type="EMBL" id="QKZ04049.1"/>
    </source>
</evidence>
<dbReference type="RefSeq" id="WP_176570309.1">
    <property type="nucleotide sequence ID" value="NZ_CP056030.1"/>
</dbReference>